<evidence type="ECO:0000313" key="2">
    <source>
        <dbReference type="EMBL" id="ORC90005.1"/>
    </source>
</evidence>
<accession>A0A1X0NZA0</accession>
<feature type="region of interest" description="Disordered" evidence="1">
    <location>
        <begin position="1"/>
        <end position="130"/>
    </location>
</feature>
<reference evidence="2 3" key="1">
    <citation type="submission" date="2017-03" db="EMBL/GenBank/DDBJ databases">
        <title>An alternative strategy for trypanosome survival in the mammalian bloodstream revealed through genome and transcriptome analysis of the ubiquitous bovine parasite Trypanosoma (Megatrypanum) theileri.</title>
        <authorList>
            <person name="Kelly S."/>
            <person name="Ivens A."/>
            <person name="Mott A."/>
            <person name="O'Neill E."/>
            <person name="Emms D."/>
            <person name="Macleod O."/>
            <person name="Voorheis P."/>
            <person name="Matthews J."/>
            <person name="Matthews K."/>
            <person name="Carrington M."/>
        </authorList>
    </citation>
    <scope>NUCLEOTIDE SEQUENCE [LARGE SCALE GENOMIC DNA]</scope>
    <source>
        <strain evidence="2">Edinburgh</strain>
    </source>
</reference>
<dbReference type="Proteomes" id="UP000192257">
    <property type="component" value="Unassembled WGS sequence"/>
</dbReference>
<protein>
    <submittedName>
        <fullName evidence="2">Uncharacterized protein</fullName>
    </submittedName>
</protein>
<name>A0A1X0NZA0_9TRYP</name>
<keyword evidence="3" id="KW-1185">Reference proteome</keyword>
<proteinExistence type="predicted"/>
<evidence type="ECO:0000256" key="1">
    <source>
        <dbReference type="SAM" id="MobiDB-lite"/>
    </source>
</evidence>
<organism evidence="2 3">
    <name type="scientific">Trypanosoma theileri</name>
    <dbReference type="NCBI Taxonomy" id="67003"/>
    <lineage>
        <taxon>Eukaryota</taxon>
        <taxon>Discoba</taxon>
        <taxon>Euglenozoa</taxon>
        <taxon>Kinetoplastea</taxon>
        <taxon>Metakinetoplastina</taxon>
        <taxon>Trypanosomatida</taxon>
        <taxon>Trypanosomatidae</taxon>
        <taxon>Trypanosoma</taxon>
    </lineage>
</organism>
<feature type="non-terminal residue" evidence="2">
    <location>
        <position position="1"/>
    </location>
</feature>
<dbReference type="VEuPathDB" id="TriTrypDB:TM35_000102730"/>
<dbReference type="RefSeq" id="XP_028884071.1">
    <property type="nucleotide sequence ID" value="XM_029024764.1"/>
</dbReference>
<dbReference type="EMBL" id="NBCO01000010">
    <property type="protein sequence ID" value="ORC90005.1"/>
    <property type="molecule type" value="Genomic_DNA"/>
</dbReference>
<sequence length="130" mass="13121">SRTIPSGDDIAQEGRVGSATSVERPSSETETVSGRQGASGQGAPGTAERERALLPPVSTERVGETHGRAGGSGGTNHALDGAHSPGNIATVPGLWPPANAGGRTRTGQRRPGPPRAEFLGNKAPNARELG</sequence>
<feature type="non-terminal residue" evidence="2">
    <location>
        <position position="130"/>
    </location>
</feature>
<dbReference type="AlphaFoldDB" id="A0A1X0NZA0"/>
<feature type="compositionally biased region" description="Polar residues" evidence="1">
    <location>
        <begin position="18"/>
        <end position="36"/>
    </location>
</feature>
<comment type="caution">
    <text evidence="2">The sequence shown here is derived from an EMBL/GenBank/DDBJ whole genome shotgun (WGS) entry which is preliminary data.</text>
</comment>
<dbReference type="GeneID" id="39984544"/>
<gene>
    <name evidence="2" type="ORF">TM35_000102730</name>
</gene>
<evidence type="ECO:0000313" key="3">
    <source>
        <dbReference type="Proteomes" id="UP000192257"/>
    </source>
</evidence>